<feature type="domain" description="DNA2/NAM7 helicase-like C-terminal" evidence="8">
    <location>
        <begin position="1091"/>
        <end position="1275"/>
    </location>
</feature>
<dbReference type="InterPro" id="IPR027417">
    <property type="entry name" value="P-loop_NTPase"/>
</dbReference>
<comment type="similarity">
    <text evidence="1">Belongs to the DNA2/NAM7 helicase family.</text>
</comment>
<dbReference type="InterPro" id="IPR041679">
    <property type="entry name" value="DNA2/NAM7-like_C"/>
</dbReference>
<reference evidence="10 11" key="1">
    <citation type="submission" date="2019-12" db="EMBL/GenBank/DDBJ databases">
        <title>Whole-genome analyses of novel actinobacteria.</title>
        <authorList>
            <person name="Sahin N."/>
            <person name="Saygin H."/>
        </authorList>
    </citation>
    <scope>NUCLEOTIDE SEQUENCE [LARGE SCALE GENOMIC DNA]</scope>
    <source>
        <strain evidence="10 11">KC615</strain>
    </source>
</reference>
<evidence type="ECO:0000256" key="6">
    <source>
        <dbReference type="SAM" id="Coils"/>
    </source>
</evidence>
<dbReference type="Pfam" id="PF18741">
    <property type="entry name" value="MTES_1575"/>
    <property type="match status" value="1"/>
</dbReference>
<comment type="caution">
    <text evidence="10">The sequence shown here is derived from an EMBL/GenBank/DDBJ whole genome shotgun (WGS) entry which is preliminary data.</text>
</comment>
<evidence type="ECO:0000313" key="11">
    <source>
        <dbReference type="Proteomes" id="UP000430692"/>
    </source>
</evidence>
<evidence type="ECO:0000313" key="10">
    <source>
        <dbReference type="EMBL" id="MXQ54698.1"/>
    </source>
</evidence>
<dbReference type="InterPro" id="IPR050534">
    <property type="entry name" value="Coronavir_polyprotein_1ab"/>
</dbReference>
<gene>
    <name evidence="10" type="ORF">GSM42_13435</name>
</gene>
<dbReference type="GO" id="GO:0043139">
    <property type="term" value="F:5'-3' DNA helicase activity"/>
    <property type="evidence" value="ECO:0007669"/>
    <property type="project" value="TreeGrafter"/>
</dbReference>
<dbReference type="InterPro" id="IPR047187">
    <property type="entry name" value="SF1_C_Upf1"/>
</dbReference>
<keyword evidence="2" id="KW-0547">Nucleotide-binding</keyword>
<dbReference type="Gene3D" id="3.40.50.300">
    <property type="entry name" value="P-loop containing nucleotide triphosphate hydrolases"/>
    <property type="match status" value="3"/>
</dbReference>
<evidence type="ECO:0000259" key="9">
    <source>
        <dbReference type="Pfam" id="PF18741"/>
    </source>
</evidence>
<evidence type="ECO:0000256" key="3">
    <source>
        <dbReference type="ARBA" id="ARBA00022801"/>
    </source>
</evidence>
<feature type="domain" description="Restriction endonuclease type II-like" evidence="9">
    <location>
        <begin position="1319"/>
        <end position="1410"/>
    </location>
</feature>
<dbReference type="InterPro" id="IPR041677">
    <property type="entry name" value="DNA2/NAM7_AAA_11"/>
</dbReference>
<dbReference type="GO" id="GO:0016787">
    <property type="term" value="F:hydrolase activity"/>
    <property type="evidence" value="ECO:0007669"/>
    <property type="project" value="UniProtKB-KW"/>
</dbReference>
<feature type="coiled-coil region" evidence="6">
    <location>
        <begin position="434"/>
        <end position="468"/>
    </location>
</feature>
<organism evidence="10 11">
    <name type="scientific">Shimazuella alba</name>
    <dbReference type="NCBI Taxonomy" id="2690964"/>
    <lineage>
        <taxon>Bacteria</taxon>
        <taxon>Bacillati</taxon>
        <taxon>Bacillota</taxon>
        <taxon>Bacilli</taxon>
        <taxon>Bacillales</taxon>
        <taxon>Thermoactinomycetaceae</taxon>
        <taxon>Shimazuella</taxon>
    </lineage>
</organism>
<keyword evidence="3" id="KW-0378">Hydrolase</keyword>
<evidence type="ECO:0000259" key="8">
    <source>
        <dbReference type="Pfam" id="PF13087"/>
    </source>
</evidence>
<evidence type="ECO:0000256" key="1">
    <source>
        <dbReference type="ARBA" id="ARBA00007913"/>
    </source>
</evidence>
<evidence type="ECO:0000259" key="7">
    <source>
        <dbReference type="Pfam" id="PF13086"/>
    </source>
</evidence>
<feature type="domain" description="DNA2/NAM7 helicase helicase" evidence="7">
    <location>
        <begin position="342"/>
        <end position="481"/>
    </location>
</feature>
<dbReference type="PANTHER" id="PTHR43788:SF8">
    <property type="entry name" value="DNA-BINDING PROTEIN SMUBP-2"/>
    <property type="match status" value="1"/>
</dbReference>
<keyword evidence="6" id="KW-0175">Coiled coil</keyword>
<dbReference type="PANTHER" id="PTHR43788">
    <property type="entry name" value="DNA2/NAM7 HELICASE FAMILY MEMBER"/>
    <property type="match status" value="1"/>
</dbReference>
<dbReference type="EMBL" id="WUUL01000008">
    <property type="protein sequence ID" value="MXQ54698.1"/>
    <property type="molecule type" value="Genomic_DNA"/>
</dbReference>
<evidence type="ECO:0000256" key="2">
    <source>
        <dbReference type="ARBA" id="ARBA00022741"/>
    </source>
</evidence>
<evidence type="ECO:0000256" key="5">
    <source>
        <dbReference type="ARBA" id="ARBA00022840"/>
    </source>
</evidence>
<name>A0A6I4VVR1_9BACL</name>
<protein>
    <submittedName>
        <fullName evidence="10">AAA family ATPase</fullName>
    </submittedName>
</protein>
<dbReference type="InterPro" id="IPR049468">
    <property type="entry name" value="Restrct_endonuc-II-like_dom"/>
</dbReference>
<dbReference type="Pfam" id="PF13087">
    <property type="entry name" value="AAA_12"/>
    <property type="match status" value="1"/>
</dbReference>
<proteinExistence type="inferred from homology"/>
<dbReference type="SUPFAM" id="SSF52540">
    <property type="entry name" value="P-loop containing nucleoside triphosphate hydrolases"/>
    <property type="match status" value="1"/>
</dbReference>
<dbReference type="RefSeq" id="WP_160802041.1">
    <property type="nucleotide sequence ID" value="NZ_WUUL01000008.1"/>
</dbReference>
<dbReference type="Pfam" id="PF13086">
    <property type="entry name" value="AAA_11"/>
    <property type="match status" value="1"/>
</dbReference>
<sequence length="1430" mass="166543">MDPIRERVIRLFQYLKETKNLQEKIVQTVDEYETVWWQSDLIGMSGVDIYDIYSNDEVWMSVERPQLSEAPTPPSKLVGWITDWKQPDKKPKPLASKGKKEFQKDTERVELFENWLNDYWKPWSEEVSSKYRVKKVYDELFSLYNRLQAEGDSVEIVWGHGLLSWEVDGVRISRHLIVTPMELHFYPEKGEFRLTSTSKGSYMETDMLTSVAFGHTNQIHDLVQEQGGLYSPRQEEELSPVLQRVVHVISPDGHYSPQMDQVTKTSGRPFVSYSPAVFIRRKGVFAWNQELNEVIDRLNEGYPISRVLSQLVWLEDEDVFSFERDNQDDILGDHLLFPLPANQQQKEIVEKLNQQNGVVVQGPPGTGKSHTIANLICHLLAQGKRVLVTSEKERVLDVLRGKIPHEIRSLCVSFLGGDAKSVKELENSIRSISEQLSTKQLSELEQSIAEYDQELRNVRNNINSIEEQMGKIAMMDNASKEIDGEKWTPLSAAKWLHQNKEHNWLPDSIHYDISQPLSAQEVQDLVESLTHFQLEDRIALTNVRPDLSQLPNPQTFSALMQELQIVEQNVEQNRVFYQEWNLSGSISHLLPPATRVVEEAILELQEIYRDSWQLALLQQNGEDHDWPELIEEFRERLSWIGAYDKALLEFEVVLPTSKSTATIRQDVAYVLDRMKQMKRTGRVFRQITGRQYSYLFKDCMINGKLAKEREDFEIIQDFIERNDLRNRVVLKWNRLMEDINGPMVEANTPRLVHLLTECLEQIEYLQAWPARVAQQLDPIVEKLGVPQVDYVQIEWYEDFLNALQALQDYIQWEKLNQKYKQLHHTLSVGRDSEYAHPSWNELLTALQEADIDRWSQIYTNLERLEGLQTVYSRFQEKYEQLRSFAPKLVAKMEQEEKYPFDHFAEAWKWSRLKNWLSQFTPTDNLDSLEKELKKHQDREAFIIRKLVADATWKERLEKTTEKEKRSLISWLQLIKRIGTSTDKQLDMYRKEANEELNVCRSAIPVWIMPIQRVIENIKLDDDRFDVVIVDESSQSNLYALSALLRGKKAVIVGDDGQIMPDVVEFDNKLNMELIQRYLYDIPQSGHLDISTSLYDTANRIIHNKVILKEHFRSVPEIIQFSNQLSYDNEMIPLRLPNLQDNFTPSIVAVPVQVENPKEHAKGLNEPEAIAVVEQILKCTKDERYANKTFGVISLSGQEQAKLVEDKLRLELGELEMMRRHIICGDPYRFQGDERDIIFLSLGVLPGSRPKALASDADRRQFTVATSRARDRLFLFHSVDLNELSPDDVRFFLLKYCQNVSAGNNMDALEEAALFASQLEQDVYQYIVDKGYTASVKVQIGIGKSLDIVIEGERTRLAIECDGDKVLTMDQWKLEFERQSLLERVGWHFHRIQGSYFYQDPENAMQSVWEKCKELHIFPKQSSDSREYEKV</sequence>
<dbReference type="CDD" id="cd18808">
    <property type="entry name" value="SF1_C_Upf1"/>
    <property type="match status" value="1"/>
</dbReference>
<keyword evidence="4" id="KW-0347">Helicase</keyword>
<evidence type="ECO:0000256" key="4">
    <source>
        <dbReference type="ARBA" id="ARBA00022806"/>
    </source>
</evidence>
<accession>A0A6I4VVR1</accession>
<keyword evidence="11" id="KW-1185">Reference proteome</keyword>
<dbReference type="GO" id="GO:0005524">
    <property type="term" value="F:ATP binding"/>
    <property type="evidence" value="ECO:0007669"/>
    <property type="project" value="UniProtKB-KW"/>
</dbReference>
<dbReference type="Proteomes" id="UP000430692">
    <property type="component" value="Unassembled WGS sequence"/>
</dbReference>
<keyword evidence="5" id="KW-0067">ATP-binding</keyword>